<dbReference type="Gene3D" id="1.10.110.10">
    <property type="entry name" value="Plant lipid-transfer and hydrophobic proteins"/>
    <property type="match status" value="1"/>
</dbReference>
<protein>
    <recommendedName>
        <fullName evidence="2">Non-specific lipid-transfer protein</fullName>
    </recommendedName>
</protein>
<accession>A0AA39A0V0</accession>
<dbReference type="InterPro" id="IPR016140">
    <property type="entry name" value="Bifunc_inhib/LTP/seed_store"/>
</dbReference>
<evidence type="ECO:0000256" key="2">
    <source>
        <dbReference type="RuleBase" id="RU000628"/>
    </source>
</evidence>
<reference evidence="5 6" key="1">
    <citation type="journal article" date="2023" name="BMC Biotechnol.">
        <title>Vitis rotundifolia cv Carlos genome sequencing.</title>
        <authorList>
            <person name="Huff M."/>
            <person name="Hulse-Kemp A."/>
            <person name="Scheffler B."/>
            <person name="Youngblood R."/>
            <person name="Simpson S."/>
            <person name="Babiker E."/>
            <person name="Staton M."/>
        </authorList>
    </citation>
    <scope>NUCLEOTIDE SEQUENCE [LARGE SCALE GENOMIC DNA]</scope>
    <source>
        <tissue evidence="5">Leaf</tissue>
    </source>
</reference>
<dbReference type="GO" id="GO:0006869">
    <property type="term" value="P:lipid transport"/>
    <property type="evidence" value="ECO:0007669"/>
    <property type="project" value="InterPro"/>
</dbReference>
<sequence>MANSAVLKLACTVVLVCLLVTAPRADATVTCSQVTQLLNPCVNYLIYGGAIPSACCAGVKQVKAASRTGEDRRTACSCIQDGAAMIPGIDYNLVASLPSQCGVSLPYKISPSTDCSRRNFVTNISSFLSPPPLPALFSLDIW</sequence>
<dbReference type="AlphaFoldDB" id="A0AA39A0V0"/>
<comment type="similarity">
    <text evidence="1 2">Belongs to the plant LTP family.</text>
</comment>
<keyword evidence="2" id="KW-0446">Lipid-binding</keyword>
<evidence type="ECO:0000313" key="6">
    <source>
        <dbReference type="Proteomes" id="UP001168098"/>
    </source>
</evidence>
<dbReference type="GO" id="GO:0008289">
    <property type="term" value="F:lipid binding"/>
    <property type="evidence" value="ECO:0007669"/>
    <property type="project" value="UniProtKB-KW"/>
</dbReference>
<organism evidence="5 6">
    <name type="scientific">Vitis rotundifolia</name>
    <name type="common">Muscadine grape</name>
    <dbReference type="NCBI Taxonomy" id="103349"/>
    <lineage>
        <taxon>Eukaryota</taxon>
        <taxon>Viridiplantae</taxon>
        <taxon>Streptophyta</taxon>
        <taxon>Embryophyta</taxon>
        <taxon>Tracheophyta</taxon>
        <taxon>Spermatophyta</taxon>
        <taxon>Magnoliopsida</taxon>
        <taxon>eudicotyledons</taxon>
        <taxon>Gunneridae</taxon>
        <taxon>Pentapetalae</taxon>
        <taxon>rosids</taxon>
        <taxon>Vitales</taxon>
        <taxon>Vitaceae</taxon>
        <taxon>Viteae</taxon>
        <taxon>Vitis</taxon>
    </lineage>
</organism>
<comment type="function">
    <text evidence="2">Plant non-specific lipid-transfer proteins transfer phospholipids as well as galactolipids across membranes. May play a role in wax or cutin deposition in the cell walls of expanding epidermal cells and certain secretory tissues.</text>
</comment>
<evidence type="ECO:0000256" key="3">
    <source>
        <dbReference type="SAM" id="SignalP"/>
    </source>
</evidence>
<dbReference type="InterPro" id="IPR036312">
    <property type="entry name" value="Bifun_inhib/LTP/seed_sf"/>
</dbReference>
<dbReference type="SMART" id="SM00499">
    <property type="entry name" value="AAI"/>
    <property type="match status" value="1"/>
</dbReference>
<keyword evidence="3" id="KW-0732">Signal</keyword>
<dbReference type="Pfam" id="PF00234">
    <property type="entry name" value="Tryp_alpha_amyl"/>
    <property type="match status" value="1"/>
</dbReference>
<name>A0AA39A0V0_VITRO</name>
<feature type="signal peptide" evidence="3">
    <location>
        <begin position="1"/>
        <end position="27"/>
    </location>
</feature>
<feature type="chain" id="PRO_5041259606" description="Non-specific lipid-transfer protein" evidence="3">
    <location>
        <begin position="28"/>
        <end position="142"/>
    </location>
</feature>
<keyword evidence="6" id="KW-1185">Reference proteome</keyword>
<evidence type="ECO:0000256" key="1">
    <source>
        <dbReference type="ARBA" id="ARBA00009748"/>
    </source>
</evidence>
<dbReference type="PRINTS" id="PR00382">
    <property type="entry name" value="LIPIDTRNSFER"/>
</dbReference>
<dbReference type="EMBL" id="JARBHA010000006">
    <property type="protein sequence ID" value="KAJ9698886.1"/>
    <property type="molecule type" value="Genomic_DNA"/>
</dbReference>
<dbReference type="CDD" id="cd01960">
    <property type="entry name" value="nsLTP1"/>
    <property type="match status" value="1"/>
</dbReference>
<evidence type="ECO:0000259" key="4">
    <source>
        <dbReference type="SMART" id="SM00499"/>
    </source>
</evidence>
<gene>
    <name evidence="5" type="ORF">PVL29_007789</name>
</gene>
<dbReference type="Proteomes" id="UP001168098">
    <property type="component" value="Unassembled WGS sequence"/>
</dbReference>
<dbReference type="PANTHER" id="PTHR33076">
    <property type="entry name" value="NON-SPECIFIC LIPID-TRANSFER PROTEIN 2-RELATED"/>
    <property type="match status" value="1"/>
</dbReference>
<comment type="caution">
    <text evidence="5">The sequence shown here is derived from an EMBL/GenBank/DDBJ whole genome shotgun (WGS) entry which is preliminary data.</text>
</comment>
<feature type="domain" description="Bifunctional inhibitor/plant lipid transfer protein/seed storage helical" evidence="4">
    <location>
        <begin position="31"/>
        <end position="115"/>
    </location>
</feature>
<dbReference type="InterPro" id="IPR000528">
    <property type="entry name" value="Plant_nsLTP"/>
</dbReference>
<dbReference type="SUPFAM" id="SSF47699">
    <property type="entry name" value="Bifunctional inhibitor/lipid-transfer protein/seed storage 2S albumin"/>
    <property type="match status" value="1"/>
</dbReference>
<keyword evidence="2" id="KW-0813">Transport</keyword>
<proteinExistence type="inferred from homology"/>
<evidence type="ECO:0000313" key="5">
    <source>
        <dbReference type="EMBL" id="KAJ9698886.1"/>
    </source>
</evidence>